<evidence type="ECO:0000313" key="2">
    <source>
        <dbReference type="EMBL" id="HJF45051.1"/>
    </source>
</evidence>
<dbReference type="Proteomes" id="UP000697330">
    <property type="component" value="Unassembled WGS sequence"/>
</dbReference>
<dbReference type="EMBL" id="DYWQ01000070">
    <property type="protein sequence ID" value="HJF45051.1"/>
    <property type="molecule type" value="Genomic_DNA"/>
</dbReference>
<sequence length="337" mass="37460">MGEAVRRRIDALLDAAERGESSLVPPGEKDRKALLRRGLELTQPLSGQFVRRGTWRRLNPAERSLWLMRGLAARHPDWRFCEASAAVAYGLPVTWGLLTHVWVTAGRGSHDKSVPGVIRRCVSDPEGPALAQGLPVTSLWRTVFDCLVAFPPPDALAVVDRALRLSQASAHQVVDYLRSAHRGRRGVRGAMRVAALADARAESGGESIARWTMFEAGFEPPELQVWIEDPVEPETWFRVDFLWLLSDGSVIIGEMDGRQKTERLELMGGRSAVRVLQDERLRESHLSALRPAVVRFGYDVARDPVLLGSLLDSFGVPRRLGDPTDPPPFTTRRAELM</sequence>
<organism evidence="2 3">
    <name type="scientific">Thermophilibacter provencensis</name>
    <dbReference type="NCBI Taxonomy" id="1852386"/>
    <lineage>
        <taxon>Bacteria</taxon>
        <taxon>Bacillati</taxon>
        <taxon>Actinomycetota</taxon>
        <taxon>Coriobacteriia</taxon>
        <taxon>Coriobacteriales</taxon>
        <taxon>Atopobiaceae</taxon>
        <taxon>Thermophilibacter</taxon>
    </lineage>
</organism>
<accession>A0A921GEZ2</accession>
<name>A0A921GEZ2_9ACTN</name>
<comment type="caution">
    <text evidence="2">The sequence shown here is derived from an EMBL/GenBank/DDBJ whole genome shotgun (WGS) entry which is preliminary data.</text>
</comment>
<feature type="region of interest" description="Disordered" evidence="1">
    <location>
        <begin position="317"/>
        <end position="337"/>
    </location>
</feature>
<reference evidence="2" key="2">
    <citation type="submission" date="2021-09" db="EMBL/GenBank/DDBJ databases">
        <authorList>
            <person name="Gilroy R."/>
        </authorList>
    </citation>
    <scope>NUCLEOTIDE SEQUENCE</scope>
    <source>
        <strain evidence="2">CHK124-7917</strain>
    </source>
</reference>
<evidence type="ECO:0008006" key="4">
    <source>
        <dbReference type="Google" id="ProtNLM"/>
    </source>
</evidence>
<dbReference type="RefSeq" id="WP_274958930.1">
    <property type="nucleotide sequence ID" value="NZ_DYWQ01000070.1"/>
</dbReference>
<protein>
    <recommendedName>
        <fullName evidence="4">DUF559 domain-containing protein</fullName>
    </recommendedName>
</protein>
<proteinExistence type="predicted"/>
<dbReference type="AlphaFoldDB" id="A0A921GEZ2"/>
<evidence type="ECO:0000313" key="3">
    <source>
        <dbReference type="Proteomes" id="UP000697330"/>
    </source>
</evidence>
<gene>
    <name evidence="2" type="ORF">K8U72_04615</name>
</gene>
<reference evidence="2" key="1">
    <citation type="journal article" date="2021" name="PeerJ">
        <title>Extensive microbial diversity within the chicken gut microbiome revealed by metagenomics and culture.</title>
        <authorList>
            <person name="Gilroy R."/>
            <person name="Ravi A."/>
            <person name="Getino M."/>
            <person name="Pursley I."/>
            <person name="Horton D.L."/>
            <person name="Alikhan N.F."/>
            <person name="Baker D."/>
            <person name="Gharbi K."/>
            <person name="Hall N."/>
            <person name="Watson M."/>
            <person name="Adriaenssens E.M."/>
            <person name="Foster-Nyarko E."/>
            <person name="Jarju S."/>
            <person name="Secka A."/>
            <person name="Antonio M."/>
            <person name="Oren A."/>
            <person name="Chaudhuri R.R."/>
            <person name="La Ragione R."/>
            <person name="Hildebrand F."/>
            <person name="Pallen M.J."/>
        </authorList>
    </citation>
    <scope>NUCLEOTIDE SEQUENCE</scope>
    <source>
        <strain evidence="2">CHK124-7917</strain>
    </source>
</reference>
<evidence type="ECO:0000256" key="1">
    <source>
        <dbReference type="SAM" id="MobiDB-lite"/>
    </source>
</evidence>
<feature type="non-terminal residue" evidence="2">
    <location>
        <position position="337"/>
    </location>
</feature>